<organism evidence="2">
    <name type="scientific">Dasosvirus sp</name>
    <dbReference type="NCBI Taxonomy" id="2487764"/>
    <lineage>
        <taxon>Viruses</taxon>
        <taxon>Varidnaviria</taxon>
        <taxon>Bamfordvirae</taxon>
        <taxon>Nucleocytoviricota</taxon>
        <taxon>Megaviricetes</taxon>
        <taxon>Imitervirales</taxon>
        <taxon>Mimiviridae</taxon>
        <taxon>Klosneuvirinae</taxon>
    </lineage>
</organism>
<dbReference type="GO" id="GO:0016787">
    <property type="term" value="F:hydrolase activity"/>
    <property type="evidence" value="ECO:0007669"/>
    <property type="project" value="InterPro"/>
</dbReference>
<dbReference type="EMBL" id="MK072048">
    <property type="protein sequence ID" value="AYV77560.1"/>
    <property type="molecule type" value="Genomic_DNA"/>
</dbReference>
<dbReference type="Gene3D" id="3.60.21.10">
    <property type="match status" value="1"/>
</dbReference>
<sequence length="389" mass="44088">MIKKRKSKRNRDDQYFVSHIFPEKCPLDTYIPAIIGKKERIVVFGDIHGDYNLTLELFKKANLIVENNGKIIWTGQDTYVVQVGDQIDRCRPDIQRGLMCDNPKTTSGDEANDIVIMELFNDLNRQARLVGGAVISLLGNHEIMNVQGNLAYVSYEGLKQFENYIDKNNPRRSFQSGQEAREYAFQEGNEYGTMLGCTRLAVVIIGSNLFVHAGIINGLIKELQINKKSDFESINIKIRKWLLGLIDRDEIEHIIKNSETSMFWSRILGKIPAGTSLSDPKCYQYISNVINFLQVGSIIIGHTPQSFMENMSINSTCSGKVWRVDNGSSAAFNNFDKNYLKTGKVTDSRRVQYLEILNDNDYRVCDATGCFNETGVSFRSELAQFASSH</sequence>
<reference evidence="2" key="1">
    <citation type="submission" date="2018-10" db="EMBL/GenBank/DDBJ databases">
        <title>Hidden diversity of soil giant viruses.</title>
        <authorList>
            <person name="Schulz F."/>
            <person name="Alteio L."/>
            <person name="Goudeau D."/>
            <person name="Ryan E.M."/>
            <person name="Malmstrom R.R."/>
            <person name="Blanchard J."/>
            <person name="Woyke T."/>
        </authorList>
    </citation>
    <scope>NUCLEOTIDE SEQUENCE</scope>
    <source>
        <strain evidence="2">DSV1</strain>
    </source>
</reference>
<gene>
    <name evidence="2" type="ORF">Dasosvirus7_7</name>
</gene>
<dbReference type="InterPro" id="IPR004843">
    <property type="entry name" value="Calcineurin-like_PHP"/>
</dbReference>
<accession>A0A3G4ZRM7</accession>
<dbReference type="Pfam" id="PF00149">
    <property type="entry name" value="Metallophos"/>
    <property type="match status" value="1"/>
</dbReference>
<evidence type="ECO:0000259" key="1">
    <source>
        <dbReference type="Pfam" id="PF00149"/>
    </source>
</evidence>
<dbReference type="PANTHER" id="PTHR46546">
    <property type="entry name" value="SHEWANELLA-LIKE PROTEIN PHOSPHATASE 1"/>
    <property type="match status" value="1"/>
</dbReference>
<protein>
    <submittedName>
        <fullName evidence="2">Metallophosphatase/phosphoesterase</fullName>
    </submittedName>
</protein>
<dbReference type="SUPFAM" id="SSF56300">
    <property type="entry name" value="Metallo-dependent phosphatases"/>
    <property type="match status" value="1"/>
</dbReference>
<evidence type="ECO:0000313" key="2">
    <source>
        <dbReference type="EMBL" id="AYV77560.1"/>
    </source>
</evidence>
<feature type="domain" description="Calcineurin-like phosphoesterase" evidence="1">
    <location>
        <begin position="40"/>
        <end position="303"/>
    </location>
</feature>
<name>A0A3G4ZRM7_9VIRU</name>
<dbReference type="InterPro" id="IPR029052">
    <property type="entry name" value="Metallo-depent_PP-like"/>
</dbReference>
<dbReference type="PANTHER" id="PTHR46546:SF4">
    <property type="entry name" value="SHEWANELLA-LIKE PROTEIN PHOSPHATASE 1"/>
    <property type="match status" value="1"/>
</dbReference>
<proteinExistence type="predicted"/>